<reference evidence="2 3" key="1">
    <citation type="submission" date="2012-06" db="EMBL/GenBank/DDBJ databases">
        <title>The complete chromosome of genome of Turneriella parva DSM 21527.</title>
        <authorList>
            <consortium name="US DOE Joint Genome Institute (JGI-PGF)"/>
            <person name="Lucas S."/>
            <person name="Han J."/>
            <person name="Lapidus A."/>
            <person name="Bruce D."/>
            <person name="Goodwin L."/>
            <person name="Pitluck S."/>
            <person name="Peters L."/>
            <person name="Kyrpides N."/>
            <person name="Mavromatis K."/>
            <person name="Ivanova N."/>
            <person name="Mikhailova N."/>
            <person name="Chertkov O."/>
            <person name="Detter J.C."/>
            <person name="Tapia R."/>
            <person name="Han C."/>
            <person name="Land M."/>
            <person name="Hauser L."/>
            <person name="Markowitz V."/>
            <person name="Cheng J.-F."/>
            <person name="Hugenholtz P."/>
            <person name="Woyke T."/>
            <person name="Wu D."/>
            <person name="Gronow S."/>
            <person name="Wellnitz S."/>
            <person name="Brambilla E."/>
            <person name="Klenk H.-P."/>
            <person name="Eisen J.A."/>
        </authorList>
    </citation>
    <scope>NUCLEOTIDE SEQUENCE [LARGE SCALE GENOMIC DNA]</scope>
    <source>
        <strain evidence="3">ATCC BAA-1111 / DSM 21527 / NCTC 11395 / H</strain>
    </source>
</reference>
<dbReference type="EMBL" id="CP002959">
    <property type="protein sequence ID" value="AFM14586.1"/>
    <property type="molecule type" value="Genomic_DNA"/>
</dbReference>
<protein>
    <recommendedName>
        <fullName evidence="4">Glycosyltransferase RgtA/B/C/D-like domain-containing protein</fullName>
    </recommendedName>
</protein>
<keyword evidence="3" id="KW-1185">Reference proteome</keyword>
<evidence type="ECO:0008006" key="4">
    <source>
        <dbReference type="Google" id="ProtNLM"/>
    </source>
</evidence>
<feature type="transmembrane region" description="Helical" evidence="1">
    <location>
        <begin position="214"/>
        <end position="238"/>
    </location>
</feature>
<feature type="transmembrane region" description="Helical" evidence="1">
    <location>
        <begin position="124"/>
        <end position="141"/>
    </location>
</feature>
<gene>
    <name evidence="2" type="ordered locus">Turpa_3952</name>
</gene>
<dbReference type="Proteomes" id="UP000006048">
    <property type="component" value="Chromosome"/>
</dbReference>
<dbReference type="STRING" id="869212.Turpa_3952"/>
<keyword evidence="1" id="KW-0472">Membrane</keyword>
<feature type="transmembrane region" description="Helical" evidence="1">
    <location>
        <begin position="338"/>
        <end position="356"/>
    </location>
</feature>
<keyword evidence="1" id="KW-0812">Transmembrane</keyword>
<evidence type="ECO:0000313" key="2">
    <source>
        <dbReference type="EMBL" id="AFM14586.1"/>
    </source>
</evidence>
<dbReference type="KEGG" id="tpx:Turpa_3952"/>
<feature type="transmembrane region" description="Helical" evidence="1">
    <location>
        <begin position="97"/>
        <end position="117"/>
    </location>
</feature>
<dbReference type="RefSeq" id="WP_014805062.1">
    <property type="nucleotide sequence ID" value="NC_018020.1"/>
</dbReference>
<feature type="transmembrane region" description="Helical" evidence="1">
    <location>
        <begin position="177"/>
        <end position="202"/>
    </location>
</feature>
<evidence type="ECO:0000256" key="1">
    <source>
        <dbReference type="SAM" id="Phobius"/>
    </source>
</evidence>
<feature type="transmembrane region" description="Helical" evidence="1">
    <location>
        <begin position="368"/>
        <end position="386"/>
    </location>
</feature>
<organism evidence="2 3">
    <name type="scientific">Turneriella parva (strain ATCC BAA-1111 / DSM 21527 / NCTC 11395 / H)</name>
    <name type="common">Leptospira parva</name>
    <dbReference type="NCBI Taxonomy" id="869212"/>
    <lineage>
        <taxon>Bacteria</taxon>
        <taxon>Pseudomonadati</taxon>
        <taxon>Spirochaetota</taxon>
        <taxon>Spirochaetia</taxon>
        <taxon>Leptospirales</taxon>
        <taxon>Leptospiraceae</taxon>
        <taxon>Turneriella</taxon>
    </lineage>
</organism>
<dbReference type="HOGENOM" id="CLU_520678_0_0_12"/>
<sequence length="546" mass="61425">MSRLKQALFFHRYLVLLLVGFVVMAQVFPLRVQAVEPYTYAAGVEGYYNIATTFATAQPDKNLPNFSRYHPNHPLLHLATGYLHDLTGIGGMELFKAFNLLAALSALVLVYLLVLQLDLRRETALLTTLATLFMYAFWVGALSAEVHLPAVALQLLSVRYLVKYLQSTAAAHRHLRVATLFFALATAVHLATCFWGFAFAAAVLSHKAQSRLRIWAECALIYSLIMLLVYGLMLVTILKIDSFDLYKATMFIYSHLLHVRYSGLDWLVTLVKAFAQSMVFGFGIWPLLLKILWGGFVVAGLREVWRSKNPTAIKVLILVWPVAYVASHAIFGARADSIHSWLFTLPALLLAFAFLLDRVLSGAELRVYAIAALLLVGTNNFIFGVLPNSLLQRTDYQFVEDPQVLLAGNEVEKPDARQLPVLILMKYPAVTFADIWYLGSRLGYKNQLPLVYCCGKQGYREILRGYIERNAEFFLVADEIGDEVPQLLSESGRSFRLLLEKRGEITRNSLVSSLYFERPAGHKNLKELQIYFATSQVRVSPQATGR</sequence>
<keyword evidence="1" id="KW-1133">Transmembrane helix</keyword>
<feature type="transmembrane region" description="Helical" evidence="1">
    <location>
        <begin position="280"/>
        <end position="301"/>
    </location>
</feature>
<name>I4BBC9_TURPD</name>
<dbReference type="AlphaFoldDB" id="I4BBC9"/>
<feature type="transmembrane region" description="Helical" evidence="1">
    <location>
        <begin position="313"/>
        <end position="332"/>
    </location>
</feature>
<proteinExistence type="predicted"/>
<accession>I4BBC9</accession>
<evidence type="ECO:0000313" key="3">
    <source>
        <dbReference type="Proteomes" id="UP000006048"/>
    </source>
</evidence>